<dbReference type="STRING" id="135826.KP77_24970"/>
<dbReference type="Pfam" id="PF05709">
    <property type="entry name" value="Sipho_tail"/>
    <property type="match status" value="1"/>
</dbReference>
<organism evidence="3 4">
    <name type="scientific">Jeotgalibacillus alimentarius</name>
    <dbReference type="NCBI Taxonomy" id="135826"/>
    <lineage>
        <taxon>Bacteria</taxon>
        <taxon>Bacillati</taxon>
        <taxon>Bacillota</taxon>
        <taxon>Bacilli</taxon>
        <taxon>Bacillales</taxon>
        <taxon>Caryophanaceae</taxon>
        <taxon>Jeotgalibacillus</taxon>
    </lineage>
</organism>
<dbReference type="RefSeq" id="WP_041123046.1">
    <property type="nucleotide sequence ID" value="NZ_JXRQ01000024.1"/>
</dbReference>
<dbReference type="InterPro" id="IPR008841">
    <property type="entry name" value="Siphovirus-type_tail_N"/>
</dbReference>
<dbReference type="OrthoDB" id="3078561at2"/>
<dbReference type="Gene3D" id="2.40.30.200">
    <property type="match status" value="1"/>
</dbReference>
<reference evidence="3 4" key="1">
    <citation type="submission" date="2015-01" db="EMBL/GenBank/DDBJ databases">
        <title>Genome sequence of Jeotgalibacillus alimentarius.</title>
        <authorList>
            <person name="Goh K.M."/>
            <person name="Chan K.-G."/>
            <person name="Yaakop A.S."/>
            <person name="Ee R."/>
            <person name="Gan H.M."/>
            <person name="Chan C.S."/>
        </authorList>
    </citation>
    <scope>NUCLEOTIDE SEQUENCE [LARGE SCALE GENOMIC DNA]</scope>
    <source>
        <strain evidence="3 4">YKJ-13</strain>
    </source>
</reference>
<dbReference type="PATRIC" id="fig|135826.4.peg.2488"/>
<evidence type="ECO:0000313" key="3">
    <source>
        <dbReference type="EMBL" id="KIL46929.1"/>
    </source>
</evidence>
<evidence type="ECO:0000259" key="1">
    <source>
        <dbReference type="Pfam" id="PF05709"/>
    </source>
</evidence>
<dbReference type="Gene3D" id="2.60.120.860">
    <property type="match status" value="1"/>
</dbReference>
<evidence type="ECO:0000313" key="4">
    <source>
        <dbReference type="Proteomes" id="UP000031950"/>
    </source>
</evidence>
<comment type="caution">
    <text evidence="3">The sequence shown here is derived from an EMBL/GenBank/DDBJ whole genome shotgun (WGS) entry which is preliminary data.</text>
</comment>
<dbReference type="Proteomes" id="UP000031950">
    <property type="component" value="Unassembled WGS sequence"/>
</dbReference>
<dbReference type="EMBL" id="JXRQ01000024">
    <property type="protein sequence ID" value="KIL46929.1"/>
    <property type="molecule type" value="Genomic_DNA"/>
</dbReference>
<keyword evidence="4" id="KW-1185">Reference proteome</keyword>
<evidence type="ECO:0000259" key="2">
    <source>
        <dbReference type="Pfam" id="PF22768"/>
    </source>
</evidence>
<accession>A0A0C2RYQ7</accession>
<protein>
    <recommendedName>
        <fullName evidence="5">Phage tail protein</fullName>
    </recommendedName>
</protein>
<proteinExistence type="predicted"/>
<dbReference type="Pfam" id="PF22768">
    <property type="entry name" value="SPP1_Dit"/>
    <property type="match status" value="1"/>
</dbReference>
<feature type="domain" description="Siphovirus-type tail component RIFT-related" evidence="1">
    <location>
        <begin position="27"/>
        <end position="127"/>
    </location>
</feature>
<evidence type="ECO:0008006" key="5">
    <source>
        <dbReference type="Google" id="ProtNLM"/>
    </source>
</evidence>
<feature type="domain" description="Siphovirus-type tail component C-terminal" evidence="2">
    <location>
        <begin position="178"/>
        <end position="271"/>
    </location>
</feature>
<sequence length="273" mass="29978">MSLDMRGGGNIAGFSFDALGLSLIRANVPILPSTRQFEEELPGLDGAIDLGTEYTTRPIELVLDISADNEAEYQSKLAMVALAFDPSKGVQELVLGRQSGKVYFVKYNGSLPIERIGTYGEFTLPLKAFDPFAYSVTKSTTPLELGQGYVLGQGLSLGMTYTYDIDQPYNLLEVVNAGTYRAFPIIKIVGIADTILLKNETTGKELLIDVTMGGTSELTIDMKNSTVYLNSTNRFDDTSGDFFVLQPGVNSLSVMSDQADYIMEIEFRHTYLY</sequence>
<name>A0A0C2RYQ7_9BACL</name>
<gene>
    <name evidence="3" type="ORF">KP77_24970</name>
</gene>
<dbReference type="AlphaFoldDB" id="A0A0C2RYQ7"/>
<dbReference type="InterPro" id="IPR054738">
    <property type="entry name" value="Siphovirus-type_tail_C"/>
</dbReference>